<dbReference type="Proteomes" id="UP001420932">
    <property type="component" value="Unassembled WGS sequence"/>
</dbReference>
<protein>
    <submittedName>
        <fullName evidence="1">Uncharacterized protein</fullName>
    </submittedName>
</protein>
<reference evidence="1 2" key="1">
    <citation type="submission" date="2024-01" db="EMBL/GenBank/DDBJ databases">
        <title>Genome assemblies of Stephania.</title>
        <authorList>
            <person name="Yang L."/>
        </authorList>
    </citation>
    <scope>NUCLEOTIDE SEQUENCE [LARGE SCALE GENOMIC DNA]</scope>
    <source>
        <strain evidence="1">YNDBR</strain>
        <tissue evidence="1">Leaf</tissue>
    </source>
</reference>
<comment type="caution">
    <text evidence="1">The sequence shown here is derived from an EMBL/GenBank/DDBJ whole genome shotgun (WGS) entry which is preliminary data.</text>
</comment>
<keyword evidence="2" id="KW-1185">Reference proteome</keyword>
<dbReference type="EMBL" id="JBBNAF010000003">
    <property type="protein sequence ID" value="KAK9161152.1"/>
    <property type="molecule type" value="Genomic_DNA"/>
</dbReference>
<evidence type="ECO:0000313" key="1">
    <source>
        <dbReference type="EMBL" id="KAK9161152.1"/>
    </source>
</evidence>
<evidence type="ECO:0000313" key="2">
    <source>
        <dbReference type="Proteomes" id="UP001420932"/>
    </source>
</evidence>
<accession>A0AAP0PYK2</accession>
<name>A0AAP0PYK2_9MAGN</name>
<gene>
    <name evidence="1" type="ORF">Syun_007493</name>
</gene>
<dbReference type="AlphaFoldDB" id="A0AAP0PYK2"/>
<organism evidence="1 2">
    <name type="scientific">Stephania yunnanensis</name>
    <dbReference type="NCBI Taxonomy" id="152371"/>
    <lineage>
        <taxon>Eukaryota</taxon>
        <taxon>Viridiplantae</taxon>
        <taxon>Streptophyta</taxon>
        <taxon>Embryophyta</taxon>
        <taxon>Tracheophyta</taxon>
        <taxon>Spermatophyta</taxon>
        <taxon>Magnoliopsida</taxon>
        <taxon>Ranunculales</taxon>
        <taxon>Menispermaceae</taxon>
        <taxon>Menispermoideae</taxon>
        <taxon>Cissampelideae</taxon>
        <taxon>Stephania</taxon>
    </lineage>
</organism>
<sequence>MARRIADIEEFEFKIFGENHNQGVSSPPSCFLPFIVSIGVGGRLLFFTGLDSHLC</sequence>
<proteinExistence type="predicted"/>